<dbReference type="EnsemblPlants" id="TuG1812G0200002772.01.T01">
    <property type="protein sequence ID" value="TuG1812G0200002772.01.T01.cds283358"/>
    <property type="gene ID" value="TuG1812G0200002772.01"/>
</dbReference>
<keyword evidence="2" id="KW-1185">Reference proteome</keyword>
<dbReference type="Gramene" id="TuG1812G0200002772.01.T01">
    <property type="protein sequence ID" value="TuG1812G0200002772.01.T01.cds283358"/>
    <property type="gene ID" value="TuG1812G0200002772.01"/>
</dbReference>
<accession>A0A8R7PE32</accession>
<evidence type="ECO:0000313" key="1">
    <source>
        <dbReference type="EnsemblPlants" id="TuG1812G0200002772.01.T01.cds283358"/>
    </source>
</evidence>
<organism evidence="1 2">
    <name type="scientific">Triticum urartu</name>
    <name type="common">Red wild einkorn</name>
    <name type="synonym">Crithodium urartu</name>
    <dbReference type="NCBI Taxonomy" id="4572"/>
    <lineage>
        <taxon>Eukaryota</taxon>
        <taxon>Viridiplantae</taxon>
        <taxon>Streptophyta</taxon>
        <taxon>Embryophyta</taxon>
        <taxon>Tracheophyta</taxon>
        <taxon>Spermatophyta</taxon>
        <taxon>Magnoliopsida</taxon>
        <taxon>Liliopsida</taxon>
        <taxon>Poales</taxon>
        <taxon>Poaceae</taxon>
        <taxon>BOP clade</taxon>
        <taxon>Pooideae</taxon>
        <taxon>Triticodae</taxon>
        <taxon>Triticeae</taxon>
        <taxon>Triticinae</taxon>
        <taxon>Triticum</taxon>
    </lineage>
</organism>
<sequence>MYTLTHVDALACEKWSKVQICTKVPRKMLKCGKCGVIGHRQNHGASVQIHFSLISLTFDMVPFDLCFNLDFDSKCIFVMRTDIVSLIVPELYATLETFAKYFYSC</sequence>
<dbReference type="AlphaFoldDB" id="A0A8R7PE32"/>
<protein>
    <submittedName>
        <fullName evidence="1">Uncharacterized protein</fullName>
    </submittedName>
</protein>
<reference evidence="1" key="2">
    <citation type="submission" date="2018-03" db="EMBL/GenBank/DDBJ databases">
        <title>The Triticum urartu genome reveals the dynamic nature of wheat genome evolution.</title>
        <authorList>
            <person name="Ling H."/>
            <person name="Ma B."/>
            <person name="Shi X."/>
            <person name="Liu H."/>
            <person name="Dong L."/>
            <person name="Sun H."/>
            <person name="Cao Y."/>
            <person name="Gao Q."/>
            <person name="Zheng S."/>
            <person name="Li Y."/>
            <person name="Yu Y."/>
            <person name="Du H."/>
            <person name="Qi M."/>
            <person name="Li Y."/>
            <person name="Yu H."/>
            <person name="Cui Y."/>
            <person name="Wang N."/>
            <person name="Chen C."/>
            <person name="Wu H."/>
            <person name="Zhao Y."/>
            <person name="Zhang J."/>
            <person name="Li Y."/>
            <person name="Zhou W."/>
            <person name="Zhang B."/>
            <person name="Hu W."/>
            <person name="Eijk M."/>
            <person name="Tang J."/>
            <person name="Witsenboer H."/>
            <person name="Zhao S."/>
            <person name="Li Z."/>
            <person name="Zhang A."/>
            <person name="Wang D."/>
            <person name="Liang C."/>
        </authorList>
    </citation>
    <scope>NUCLEOTIDE SEQUENCE [LARGE SCALE GENOMIC DNA]</scope>
    <source>
        <strain evidence="1">cv. G1812</strain>
    </source>
</reference>
<proteinExistence type="predicted"/>
<reference evidence="2" key="1">
    <citation type="journal article" date="2013" name="Nature">
        <title>Draft genome of the wheat A-genome progenitor Triticum urartu.</title>
        <authorList>
            <person name="Ling H.Q."/>
            <person name="Zhao S."/>
            <person name="Liu D."/>
            <person name="Wang J."/>
            <person name="Sun H."/>
            <person name="Zhang C."/>
            <person name="Fan H."/>
            <person name="Li D."/>
            <person name="Dong L."/>
            <person name="Tao Y."/>
            <person name="Gao C."/>
            <person name="Wu H."/>
            <person name="Li Y."/>
            <person name="Cui Y."/>
            <person name="Guo X."/>
            <person name="Zheng S."/>
            <person name="Wang B."/>
            <person name="Yu K."/>
            <person name="Liang Q."/>
            <person name="Yang W."/>
            <person name="Lou X."/>
            <person name="Chen J."/>
            <person name="Feng M."/>
            <person name="Jian J."/>
            <person name="Zhang X."/>
            <person name="Luo G."/>
            <person name="Jiang Y."/>
            <person name="Liu J."/>
            <person name="Wang Z."/>
            <person name="Sha Y."/>
            <person name="Zhang B."/>
            <person name="Wu H."/>
            <person name="Tang D."/>
            <person name="Shen Q."/>
            <person name="Xue P."/>
            <person name="Zou S."/>
            <person name="Wang X."/>
            <person name="Liu X."/>
            <person name="Wang F."/>
            <person name="Yang Y."/>
            <person name="An X."/>
            <person name="Dong Z."/>
            <person name="Zhang K."/>
            <person name="Zhang X."/>
            <person name="Luo M.C."/>
            <person name="Dvorak J."/>
            <person name="Tong Y."/>
            <person name="Wang J."/>
            <person name="Yang H."/>
            <person name="Li Z."/>
            <person name="Wang D."/>
            <person name="Zhang A."/>
            <person name="Wang J."/>
        </authorList>
    </citation>
    <scope>NUCLEOTIDE SEQUENCE</scope>
    <source>
        <strain evidence="2">cv. G1812</strain>
    </source>
</reference>
<reference evidence="1" key="3">
    <citation type="submission" date="2022-06" db="UniProtKB">
        <authorList>
            <consortium name="EnsemblPlants"/>
        </authorList>
    </citation>
    <scope>IDENTIFICATION</scope>
</reference>
<evidence type="ECO:0000313" key="2">
    <source>
        <dbReference type="Proteomes" id="UP000015106"/>
    </source>
</evidence>
<name>A0A8R7PE32_TRIUA</name>
<dbReference type="Proteomes" id="UP000015106">
    <property type="component" value="Chromosome 2"/>
</dbReference>